<dbReference type="InterPro" id="IPR006544">
    <property type="entry name" value="P-type_TPase_V"/>
</dbReference>
<gene>
    <name evidence="16" type="ORF">NEZAVI_LOCUS15644</name>
</gene>
<feature type="transmembrane region" description="Helical" evidence="13">
    <location>
        <begin position="1085"/>
        <end position="1107"/>
    </location>
</feature>
<evidence type="ECO:0000313" key="17">
    <source>
        <dbReference type="Proteomes" id="UP001152798"/>
    </source>
</evidence>
<feature type="transmembrane region" description="Helical" evidence="13">
    <location>
        <begin position="969"/>
        <end position="993"/>
    </location>
</feature>
<evidence type="ECO:0000256" key="5">
    <source>
        <dbReference type="ARBA" id="ARBA00022723"/>
    </source>
</evidence>
<evidence type="ECO:0000256" key="3">
    <source>
        <dbReference type="ARBA" id="ARBA00022553"/>
    </source>
</evidence>
<organism evidence="16 17">
    <name type="scientific">Nezara viridula</name>
    <name type="common">Southern green stink bug</name>
    <name type="synonym">Cimex viridulus</name>
    <dbReference type="NCBI Taxonomy" id="85310"/>
    <lineage>
        <taxon>Eukaryota</taxon>
        <taxon>Metazoa</taxon>
        <taxon>Ecdysozoa</taxon>
        <taxon>Arthropoda</taxon>
        <taxon>Hexapoda</taxon>
        <taxon>Insecta</taxon>
        <taxon>Pterygota</taxon>
        <taxon>Neoptera</taxon>
        <taxon>Paraneoptera</taxon>
        <taxon>Hemiptera</taxon>
        <taxon>Heteroptera</taxon>
        <taxon>Panheteroptera</taxon>
        <taxon>Pentatomomorpha</taxon>
        <taxon>Pentatomoidea</taxon>
        <taxon>Pentatomidae</taxon>
        <taxon>Pentatominae</taxon>
        <taxon>Nezara</taxon>
    </lineage>
</organism>
<keyword evidence="7 13" id="KW-0067">ATP-binding</keyword>
<dbReference type="Gene3D" id="2.70.150.10">
    <property type="entry name" value="Calcium-transporting ATPase, cytoplasmic transduction domain A"/>
    <property type="match status" value="1"/>
</dbReference>
<evidence type="ECO:0000313" key="16">
    <source>
        <dbReference type="EMBL" id="CAH1408044.1"/>
    </source>
</evidence>
<proteinExistence type="inferred from homology"/>
<dbReference type="Gene3D" id="3.40.1110.10">
    <property type="entry name" value="Calcium-transporting ATPase, cytoplasmic domain N"/>
    <property type="match status" value="1"/>
</dbReference>
<dbReference type="PANTHER" id="PTHR45630">
    <property type="entry name" value="CATION-TRANSPORTING ATPASE-RELATED"/>
    <property type="match status" value="1"/>
</dbReference>
<keyword evidence="9 13" id="KW-1278">Translocase</keyword>
<dbReference type="InterPro" id="IPR001757">
    <property type="entry name" value="P_typ_ATPase"/>
</dbReference>
<keyword evidence="17" id="KW-1185">Reference proteome</keyword>
<dbReference type="InterPro" id="IPR044492">
    <property type="entry name" value="P_typ_ATPase_HD_dom"/>
</dbReference>
<evidence type="ECO:0000256" key="6">
    <source>
        <dbReference type="ARBA" id="ARBA00022741"/>
    </source>
</evidence>
<dbReference type="Pfam" id="PF13246">
    <property type="entry name" value="Cation_ATPase"/>
    <property type="match status" value="1"/>
</dbReference>
<dbReference type="InterPro" id="IPR023214">
    <property type="entry name" value="HAD_sf"/>
</dbReference>
<dbReference type="GO" id="GO:0016887">
    <property type="term" value="F:ATP hydrolysis activity"/>
    <property type="evidence" value="ECO:0007669"/>
    <property type="project" value="InterPro"/>
</dbReference>
<dbReference type="EMBL" id="OV725083">
    <property type="protein sequence ID" value="CAH1408044.1"/>
    <property type="molecule type" value="Genomic_DNA"/>
</dbReference>
<dbReference type="SUPFAM" id="SSF81660">
    <property type="entry name" value="Metal cation-transporting ATPase, ATP-binding domain N"/>
    <property type="match status" value="1"/>
</dbReference>
<keyword evidence="10 13" id="KW-1133">Transmembrane helix</keyword>
<keyword evidence="11 13" id="KW-0472">Membrane</keyword>
<dbReference type="InterPro" id="IPR018303">
    <property type="entry name" value="ATPase_P-typ_P_site"/>
</dbReference>
<evidence type="ECO:0000256" key="2">
    <source>
        <dbReference type="ARBA" id="ARBA00006000"/>
    </source>
</evidence>
<evidence type="ECO:0000256" key="9">
    <source>
        <dbReference type="ARBA" id="ARBA00022967"/>
    </source>
</evidence>
<dbReference type="NCBIfam" id="TIGR01494">
    <property type="entry name" value="ATPase_P-type"/>
    <property type="match status" value="1"/>
</dbReference>
<dbReference type="Pfam" id="PF12409">
    <property type="entry name" value="P5-ATPase"/>
    <property type="match status" value="1"/>
</dbReference>
<dbReference type="SUPFAM" id="SSF81653">
    <property type="entry name" value="Calcium ATPase, transduction domain A"/>
    <property type="match status" value="1"/>
</dbReference>
<feature type="domain" description="P-type ATPase A" evidence="14">
    <location>
        <begin position="272"/>
        <end position="387"/>
    </location>
</feature>
<dbReference type="InterPro" id="IPR023298">
    <property type="entry name" value="ATPase_P-typ_TM_dom_sf"/>
</dbReference>
<keyword evidence="5 13" id="KW-0479">Metal-binding</keyword>
<feature type="transmembrane region" description="Helical" evidence="13">
    <location>
        <begin position="441"/>
        <end position="460"/>
    </location>
</feature>
<dbReference type="GO" id="GO:0046872">
    <property type="term" value="F:metal ion binding"/>
    <property type="evidence" value="ECO:0007669"/>
    <property type="project" value="UniProtKB-UniRule"/>
</dbReference>
<dbReference type="InterPro" id="IPR047819">
    <property type="entry name" value="P5A-ATPase_N"/>
</dbReference>
<keyword evidence="8 13" id="KW-0460">Magnesium</keyword>
<dbReference type="OrthoDB" id="48943at2759"/>
<evidence type="ECO:0000256" key="8">
    <source>
        <dbReference type="ARBA" id="ARBA00022842"/>
    </source>
</evidence>
<dbReference type="GO" id="GO:0006874">
    <property type="term" value="P:intracellular calcium ion homeostasis"/>
    <property type="evidence" value="ECO:0007669"/>
    <property type="project" value="TreeGrafter"/>
</dbReference>
<evidence type="ECO:0000256" key="10">
    <source>
        <dbReference type="ARBA" id="ARBA00022989"/>
    </source>
</evidence>
<evidence type="ECO:0000256" key="4">
    <source>
        <dbReference type="ARBA" id="ARBA00022692"/>
    </source>
</evidence>
<dbReference type="NCBIfam" id="TIGR01657">
    <property type="entry name" value="P-ATPase-V"/>
    <property type="match status" value="1"/>
</dbReference>
<keyword evidence="3" id="KW-0597">Phosphoprotein</keyword>
<dbReference type="EC" id="7.2.2.-" evidence="13"/>
<feature type="transmembrane region" description="Helical" evidence="13">
    <location>
        <begin position="931"/>
        <end position="948"/>
    </location>
</feature>
<evidence type="ECO:0000256" key="11">
    <source>
        <dbReference type="ARBA" id="ARBA00023136"/>
    </source>
</evidence>
<evidence type="ECO:0000256" key="7">
    <source>
        <dbReference type="ARBA" id="ARBA00022840"/>
    </source>
</evidence>
<feature type="domain" description="P5B-type ATPase N-terminal" evidence="15">
    <location>
        <begin position="19"/>
        <end position="152"/>
    </location>
</feature>
<feature type="transmembrane region" description="Helical" evidence="13">
    <location>
        <begin position="204"/>
        <end position="226"/>
    </location>
</feature>
<protein>
    <recommendedName>
        <fullName evidence="13">Cation-transporting ATPase</fullName>
        <ecNumber evidence="13">7.2.2.-</ecNumber>
    </recommendedName>
</protein>
<reference evidence="16" key="1">
    <citation type="submission" date="2022-01" db="EMBL/GenBank/DDBJ databases">
        <authorList>
            <person name="King R."/>
        </authorList>
    </citation>
    <scope>NUCLEOTIDE SEQUENCE</scope>
</reference>
<comment type="catalytic activity">
    <reaction evidence="12 13">
        <text>ATP + H2O = ADP + phosphate + H(+)</text>
        <dbReference type="Rhea" id="RHEA:13065"/>
        <dbReference type="ChEBI" id="CHEBI:15377"/>
        <dbReference type="ChEBI" id="CHEBI:15378"/>
        <dbReference type="ChEBI" id="CHEBI:30616"/>
        <dbReference type="ChEBI" id="CHEBI:43474"/>
        <dbReference type="ChEBI" id="CHEBI:456216"/>
    </reaction>
</comment>
<dbReference type="GO" id="GO:0005524">
    <property type="term" value="F:ATP binding"/>
    <property type="evidence" value="ECO:0007669"/>
    <property type="project" value="UniProtKB-UniRule"/>
</dbReference>
<dbReference type="SFLD" id="SFLDS00003">
    <property type="entry name" value="Haloacid_Dehalogenase"/>
    <property type="match status" value="1"/>
</dbReference>
<keyword evidence="4 13" id="KW-0812">Transmembrane</keyword>
<name>A0A9P0HS28_NEZVI</name>
<feature type="transmembrane region" description="Helical" evidence="13">
    <location>
        <begin position="36"/>
        <end position="56"/>
    </location>
</feature>
<dbReference type="GO" id="GO:0015203">
    <property type="term" value="F:polyamine transmembrane transporter activity"/>
    <property type="evidence" value="ECO:0007669"/>
    <property type="project" value="TreeGrafter"/>
</dbReference>
<keyword evidence="6 13" id="KW-0547">Nucleotide-binding</keyword>
<dbReference type="InterPro" id="IPR023299">
    <property type="entry name" value="ATPase_P-typ_cyto_dom_N"/>
</dbReference>
<dbReference type="PRINTS" id="PR00119">
    <property type="entry name" value="CATATPASE"/>
</dbReference>
<dbReference type="GO" id="GO:0019829">
    <property type="term" value="F:ATPase-coupled monoatomic cation transmembrane transporter activity"/>
    <property type="evidence" value="ECO:0007669"/>
    <property type="project" value="UniProtKB-UniRule"/>
</dbReference>
<evidence type="ECO:0000259" key="14">
    <source>
        <dbReference type="Pfam" id="PF00122"/>
    </source>
</evidence>
<dbReference type="Pfam" id="PF00122">
    <property type="entry name" value="E1-E2_ATPase"/>
    <property type="match status" value="1"/>
</dbReference>
<dbReference type="FunFam" id="1.20.1110.10:FF:000023">
    <property type="entry name" value="Cation-transporting ATPase"/>
    <property type="match status" value="1"/>
</dbReference>
<dbReference type="SUPFAM" id="SSF56784">
    <property type="entry name" value="HAD-like"/>
    <property type="match status" value="1"/>
</dbReference>
<dbReference type="PROSITE" id="PS00154">
    <property type="entry name" value="ATPASE_E1_E2"/>
    <property type="match status" value="1"/>
</dbReference>
<feature type="transmembrane region" description="Helical" evidence="13">
    <location>
        <begin position="232"/>
        <end position="252"/>
    </location>
</feature>
<dbReference type="AlphaFoldDB" id="A0A9P0HS28"/>
<dbReference type="SFLD" id="SFLDG00002">
    <property type="entry name" value="C1.7:_P-type_atpase_like"/>
    <property type="match status" value="1"/>
</dbReference>
<evidence type="ECO:0000256" key="12">
    <source>
        <dbReference type="ARBA" id="ARBA00049360"/>
    </source>
</evidence>
<accession>A0A9P0HS28</accession>
<dbReference type="SUPFAM" id="SSF81665">
    <property type="entry name" value="Calcium ATPase, transmembrane domain M"/>
    <property type="match status" value="1"/>
</dbReference>
<dbReference type="SFLD" id="SFLDF00027">
    <property type="entry name" value="p-type_atpase"/>
    <property type="match status" value="1"/>
</dbReference>
<feature type="transmembrane region" description="Helical" evidence="13">
    <location>
        <begin position="894"/>
        <end position="911"/>
    </location>
</feature>
<evidence type="ECO:0000256" key="13">
    <source>
        <dbReference type="RuleBase" id="RU362082"/>
    </source>
</evidence>
<dbReference type="InterPro" id="IPR008250">
    <property type="entry name" value="ATPase_P-typ_transduc_dom_A_sf"/>
</dbReference>
<dbReference type="FunFam" id="3.40.50.1000:FF:000068">
    <property type="entry name" value="Cation-transporting ATPase"/>
    <property type="match status" value="1"/>
</dbReference>
<dbReference type="Gene3D" id="3.40.50.1000">
    <property type="entry name" value="HAD superfamily/HAD-like"/>
    <property type="match status" value="1"/>
</dbReference>
<dbReference type="Proteomes" id="UP001152798">
    <property type="component" value="Chromosome 7"/>
</dbReference>
<evidence type="ECO:0000256" key="1">
    <source>
        <dbReference type="ARBA" id="ARBA00004141"/>
    </source>
</evidence>
<evidence type="ECO:0000259" key="15">
    <source>
        <dbReference type="Pfam" id="PF12409"/>
    </source>
</evidence>
<comment type="subcellular location">
    <subcellularLocation>
        <location evidence="1 13">Membrane</location>
        <topology evidence="1 13">Multi-pass membrane protein</topology>
    </subcellularLocation>
</comment>
<dbReference type="InterPro" id="IPR059000">
    <property type="entry name" value="ATPase_P-type_domA"/>
</dbReference>
<dbReference type="GO" id="GO:0140358">
    <property type="term" value="F:P-type transmembrane transporter activity"/>
    <property type="evidence" value="ECO:0007669"/>
    <property type="project" value="InterPro"/>
</dbReference>
<dbReference type="InterPro" id="IPR036412">
    <property type="entry name" value="HAD-like_sf"/>
</dbReference>
<sequence length="1168" mass="132424">MKNGKDEDQANRGHLNKGEEDEMEIYGYESCATYKVVTYFLILVSLGLLRLVFHWWPQLWLYCTHKPANLQKAQRLLVIDTYEKRFKSIFVKEVKKVFPLPNRSESNNKNCKAEIKMDEKELKTISVNLADGSKIDLSEMRAVWIKKLCYIWVNKEQQFIKLVGMDQSIQKSDLQNSRGFSEAQQIQKRIAYGMNEINVPIQSVLTLIALEILNPFYVFQVFALSVWISDEYYYYSVAIILMSLFGIGSSVSQTHSNQRKLRETVHSSDIITVKRGEGVYEDVATTALVPGDIIVIPAHGCTVPCDAVLLNGNCIVNESMLTGESVPVTKTPLPNNDTNYNTKEDANHTLFCGTHVIQTRFYGYEKVHAVVIRTGFLTAKGSLVRSILYPPPADFKFDQDSYKFIWVLGTIGLIGFSYTVYSKMSRGIALGDVFVKSFDLFTIIIPPALPGAMTVGKIYALHRLKRQKIACINSRVINVSGSLNCVCFDKTGTLTEDGLDMWGIVPTKEAEFSNPLKNLNNMEQDHLMFGMATCHSLTLIDGKLIGDPLDVKMFESTQWSFNETSLPDEEKYDLLVPAVVSSPKRPEKIDVEIGILHQYQFSSKLQRMSVITRQLGSKDMILYCKGSPEMIMSLSNQNTVPKDSLKKLKEYTKEGFRVLAIGWKQLQNIGIHKFDKILRDDIEKDLNFAGFIVMENRLKKETIPTIDVLKKAEIKIVMITGDNIQTALSVAKECGIIGPRDTTVELHITDENSKIPELEYHVSQNDDGQWKNSHRHMNGTVEDGIQTGKMRLATTGKTWAVIRDKLPELLPRLVIQGAVFARMTSDQKQQLVLELQKMGYFVAMCGDGANDCGALKAAHVGISLSEAEASVASPFTSQNADISCVPKVIREGRAALVTSFGVFKFMILYSFTEFFSTLFLYRIDSNITDFQFLFIDVFLVVNFAFFFGQSKAYKGPIVSETPLSSMLNFIPITSLILQAITILIIQTLSFYFVQQFPWFQPFHFKFRKQYNSFENYSIFTVSQFQYITMAVTFSQGPPYREPIYTNKIFFASIIIMTAVCSYITIFPANWIIKLLQLRFPPSYEFSVLVLGLGLVNFLVCLFFEDFIVNRILFKKMKCGIDTSRQAYVKLEADFENAQWPPEAKRFSVLEKSGSINFADSENIIVTKL</sequence>
<feature type="transmembrane region" description="Helical" evidence="13">
    <location>
        <begin position="1048"/>
        <end position="1065"/>
    </location>
</feature>
<dbReference type="PANTHER" id="PTHR45630:SF8">
    <property type="entry name" value="CATION-TRANSPORTING ATPASE"/>
    <property type="match status" value="1"/>
</dbReference>
<comment type="similarity">
    <text evidence="2 13">Belongs to the cation transport ATPase (P-type) (TC 3.A.3) family. Type V subfamily.</text>
</comment>
<feature type="transmembrane region" description="Helical" evidence="13">
    <location>
        <begin position="404"/>
        <end position="421"/>
    </location>
</feature>
<dbReference type="GO" id="GO:0016020">
    <property type="term" value="C:membrane"/>
    <property type="evidence" value="ECO:0007669"/>
    <property type="project" value="UniProtKB-SubCell"/>
</dbReference>